<name>A0A067Q270_9AGAM</name>
<feature type="compositionally biased region" description="Polar residues" evidence="1">
    <location>
        <begin position="1"/>
        <end position="15"/>
    </location>
</feature>
<sequence>MSDTVQHDPNVTERNLSAMDLEAVFDEENEPAESDTRDETIECLEDFVLSFLSQLSLVDPRTLSLSERTDKPGEESPDEHRKSQGKLKKIEIDLTMFALCDSLKRPKPPVRSLLVRSDRVLEMFEA</sequence>
<dbReference type="AlphaFoldDB" id="A0A067Q270"/>
<gene>
    <name evidence="2" type="ORF">JAAARDRAFT_268376</name>
</gene>
<evidence type="ECO:0000313" key="2">
    <source>
        <dbReference type="EMBL" id="KDQ57582.1"/>
    </source>
</evidence>
<dbReference type="EMBL" id="KL197719">
    <property type="protein sequence ID" value="KDQ57582.1"/>
    <property type="molecule type" value="Genomic_DNA"/>
</dbReference>
<protein>
    <submittedName>
        <fullName evidence="2">Uncharacterized protein</fullName>
    </submittedName>
</protein>
<feature type="compositionally biased region" description="Basic and acidic residues" evidence="1">
    <location>
        <begin position="67"/>
        <end position="85"/>
    </location>
</feature>
<accession>A0A067Q270</accession>
<feature type="region of interest" description="Disordered" evidence="1">
    <location>
        <begin position="1"/>
        <end position="20"/>
    </location>
</feature>
<feature type="region of interest" description="Disordered" evidence="1">
    <location>
        <begin position="62"/>
        <end position="85"/>
    </location>
</feature>
<keyword evidence="3" id="KW-1185">Reference proteome</keyword>
<organism evidence="2 3">
    <name type="scientific">Jaapia argillacea MUCL 33604</name>
    <dbReference type="NCBI Taxonomy" id="933084"/>
    <lineage>
        <taxon>Eukaryota</taxon>
        <taxon>Fungi</taxon>
        <taxon>Dikarya</taxon>
        <taxon>Basidiomycota</taxon>
        <taxon>Agaricomycotina</taxon>
        <taxon>Agaricomycetes</taxon>
        <taxon>Agaricomycetidae</taxon>
        <taxon>Jaapiales</taxon>
        <taxon>Jaapiaceae</taxon>
        <taxon>Jaapia</taxon>
    </lineage>
</organism>
<dbReference type="InParanoid" id="A0A067Q270"/>
<evidence type="ECO:0000256" key="1">
    <source>
        <dbReference type="SAM" id="MobiDB-lite"/>
    </source>
</evidence>
<evidence type="ECO:0000313" key="3">
    <source>
        <dbReference type="Proteomes" id="UP000027265"/>
    </source>
</evidence>
<proteinExistence type="predicted"/>
<dbReference type="Proteomes" id="UP000027265">
    <property type="component" value="Unassembled WGS sequence"/>
</dbReference>
<reference evidence="3" key="1">
    <citation type="journal article" date="2014" name="Proc. Natl. Acad. Sci. U.S.A.">
        <title>Extensive sampling of basidiomycete genomes demonstrates inadequacy of the white-rot/brown-rot paradigm for wood decay fungi.</title>
        <authorList>
            <person name="Riley R."/>
            <person name="Salamov A.A."/>
            <person name="Brown D.W."/>
            <person name="Nagy L.G."/>
            <person name="Floudas D."/>
            <person name="Held B.W."/>
            <person name="Levasseur A."/>
            <person name="Lombard V."/>
            <person name="Morin E."/>
            <person name="Otillar R."/>
            <person name="Lindquist E.A."/>
            <person name="Sun H."/>
            <person name="LaButti K.M."/>
            <person name="Schmutz J."/>
            <person name="Jabbour D."/>
            <person name="Luo H."/>
            <person name="Baker S.E."/>
            <person name="Pisabarro A.G."/>
            <person name="Walton J.D."/>
            <person name="Blanchette R.A."/>
            <person name="Henrissat B."/>
            <person name="Martin F."/>
            <person name="Cullen D."/>
            <person name="Hibbett D.S."/>
            <person name="Grigoriev I.V."/>
        </authorList>
    </citation>
    <scope>NUCLEOTIDE SEQUENCE [LARGE SCALE GENOMIC DNA]</scope>
    <source>
        <strain evidence="3">MUCL 33604</strain>
    </source>
</reference>
<dbReference type="HOGENOM" id="CLU_1981892_0_0_1"/>